<proteinExistence type="predicted"/>
<evidence type="ECO:0000313" key="1">
    <source>
        <dbReference type="EMBL" id="VFJ78892.1"/>
    </source>
</evidence>
<accession>A0A450U4L4</accession>
<dbReference type="NCBIfam" id="TIGR02574">
    <property type="entry name" value="stabl_TIGR02574"/>
    <property type="match status" value="1"/>
</dbReference>
<dbReference type="AlphaFoldDB" id="A0A450U4L4"/>
<gene>
    <name evidence="1" type="ORF">BECKFW1821C_GA0114237_12091</name>
</gene>
<protein>
    <submittedName>
        <fullName evidence="1">Putative addiction module component, TIGR02574 family</fullName>
    </submittedName>
</protein>
<dbReference type="Pfam" id="PF09720">
    <property type="entry name" value="Unstab_antitox"/>
    <property type="match status" value="1"/>
</dbReference>
<dbReference type="EMBL" id="CAADFE010000209">
    <property type="protein sequence ID" value="VFJ78892.1"/>
    <property type="molecule type" value="Genomic_DNA"/>
</dbReference>
<sequence length="76" mass="8761">MSVVLEKLEQDVLNLPRQERAFLANRLLSSLDDEISDDVEAAWVIEVERRYREYKEGRAEPIPASEVFAEADRLLG</sequence>
<name>A0A450U4L4_9GAMM</name>
<reference evidence="1" key="1">
    <citation type="submission" date="2019-02" db="EMBL/GenBank/DDBJ databases">
        <authorList>
            <person name="Gruber-Vodicka R. H."/>
            <person name="Seah K. B. B."/>
        </authorList>
    </citation>
    <scope>NUCLEOTIDE SEQUENCE</scope>
    <source>
        <strain evidence="1">BECK_BZ131</strain>
    </source>
</reference>
<organism evidence="1">
    <name type="scientific">Candidatus Kentrum sp. FW</name>
    <dbReference type="NCBI Taxonomy" id="2126338"/>
    <lineage>
        <taxon>Bacteria</taxon>
        <taxon>Pseudomonadati</taxon>
        <taxon>Pseudomonadota</taxon>
        <taxon>Gammaproteobacteria</taxon>
        <taxon>Candidatus Kentrum</taxon>
    </lineage>
</organism>
<dbReference type="InterPro" id="IPR013406">
    <property type="entry name" value="CHP02574_addiction_mod"/>
</dbReference>